<gene>
    <name evidence="1" type="ORF">GR183_02030</name>
</gene>
<dbReference type="Proteomes" id="UP000433101">
    <property type="component" value="Unassembled WGS sequence"/>
</dbReference>
<reference evidence="1 2" key="1">
    <citation type="submission" date="2019-12" db="EMBL/GenBank/DDBJ databases">
        <authorList>
            <person name="Li M."/>
        </authorList>
    </citation>
    <scope>NUCLEOTIDE SEQUENCE [LARGE SCALE GENOMIC DNA]</scope>
    <source>
        <strain evidence="1 2">GBMRC 2046</strain>
    </source>
</reference>
<evidence type="ECO:0000313" key="2">
    <source>
        <dbReference type="Proteomes" id="UP000433101"/>
    </source>
</evidence>
<sequence>MLKKKILQNLDGSYVIENQKYRNGFLVAFFGTTELEGEVETNIQRLRFRRENSSLFKGKLFHYTTISGFKGIIDSAGFWASDNRFMNDTEEVRHGSELIRKILQRREKNEKTEDFKYILRQVQENLPHPNENTNLVACFSLVRDSLEQWRGYAPSGGICIGLSTEERADDVKPLIMMPQLSLYKVRYRYHAKLVHILSVIRRYREQYKLDRELVDRWPEYQDEEYVRYLSLELSNVSLLFKNEAFTSEQEVRYLIPLDKADQFEGGLQFRESSVGLIPYVNTGSYTGALKRLPISEVIVGPSPHQSLIAESVKTFLEVKGYSQIDVKFSNVPFRSL</sequence>
<dbReference type="Pfam" id="PF11185">
    <property type="entry name" value="DUF2971"/>
    <property type="match status" value="1"/>
</dbReference>
<dbReference type="AlphaFoldDB" id="A0A7X3LRC0"/>
<proteinExistence type="predicted"/>
<evidence type="ECO:0000313" key="1">
    <source>
        <dbReference type="EMBL" id="MXN63669.1"/>
    </source>
</evidence>
<dbReference type="RefSeq" id="WP_160773909.1">
    <property type="nucleotide sequence ID" value="NZ_WUMV01000001.1"/>
</dbReference>
<comment type="caution">
    <text evidence="1">The sequence shown here is derived from an EMBL/GenBank/DDBJ whole genome shotgun (WGS) entry which is preliminary data.</text>
</comment>
<protein>
    <submittedName>
        <fullName evidence="1">DUF2971 domain-containing protein</fullName>
    </submittedName>
</protein>
<organism evidence="1 2">
    <name type="scientific">Stappia sediminis</name>
    <dbReference type="NCBI Taxonomy" id="2692190"/>
    <lineage>
        <taxon>Bacteria</taxon>
        <taxon>Pseudomonadati</taxon>
        <taxon>Pseudomonadota</taxon>
        <taxon>Alphaproteobacteria</taxon>
        <taxon>Hyphomicrobiales</taxon>
        <taxon>Stappiaceae</taxon>
        <taxon>Stappia</taxon>
    </lineage>
</organism>
<dbReference type="InterPro" id="IPR021352">
    <property type="entry name" value="DUF2971"/>
</dbReference>
<dbReference type="EMBL" id="WUMV01000001">
    <property type="protein sequence ID" value="MXN63669.1"/>
    <property type="molecule type" value="Genomic_DNA"/>
</dbReference>
<accession>A0A7X3LRC0</accession>
<name>A0A7X3LRC0_9HYPH</name>
<keyword evidence="2" id="KW-1185">Reference proteome</keyword>